<comment type="caution">
    <text evidence="1">The sequence shown here is derived from an EMBL/GenBank/DDBJ whole genome shotgun (WGS) entry which is preliminary data.</text>
</comment>
<name>A0A5M4BBR0_9FLAO</name>
<reference evidence="2" key="1">
    <citation type="journal article" date="2020" name="Int. J. Syst. Evol. Microbiol.">
        <title>Capnocytophaga felis sp. nov. isolated from the feline oral cavity.</title>
        <authorList>
            <person name="Suzuki M."/>
            <person name="Umeda K."/>
            <person name="Kimura M."/>
            <person name="Imaoka K."/>
            <person name="Morikawa S."/>
            <person name="Maeda K."/>
        </authorList>
    </citation>
    <scope>NUCLEOTIDE SEQUENCE [LARGE SCALE GENOMIC DNA]</scope>
    <source>
        <strain evidence="2">KC07070</strain>
    </source>
</reference>
<dbReference type="Proteomes" id="UP000398217">
    <property type="component" value="Unassembled WGS sequence"/>
</dbReference>
<dbReference type="AlphaFoldDB" id="A0A5M4BBR0"/>
<protein>
    <submittedName>
        <fullName evidence="1">Uncharacterized protein</fullName>
    </submittedName>
</protein>
<dbReference type="EMBL" id="BLBC01000013">
    <property type="protein sequence ID" value="GET46695.1"/>
    <property type="molecule type" value="Genomic_DNA"/>
</dbReference>
<evidence type="ECO:0000313" key="1">
    <source>
        <dbReference type="EMBL" id="GET46695.1"/>
    </source>
</evidence>
<accession>A0A5M4BBR0</accession>
<proteinExistence type="predicted"/>
<gene>
    <name evidence="1" type="ORF">RCZ01_19970</name>
</gene>
<evidence type="ECO:0000313" key="2">
    <source>
        <dbReference type="Proteomes" id="UP000398217"/>
    </source>
</evidence>
<organism evidence="1 2">
    <name type="scientific">Capnocytophaga felis</name>
    <dbReference type="NCBI Taxonomy" id="2267611"/>
    <lineage>
        <taxon>Bacteria</taxon>
        <taxon>Pseudomonadati</taxon>
        <taxon>Bacteroidota</taxon>
        <taxon>Flavobacteriia</taxon>
        <taxon>Flavobacteriales</taxon>
        <taxon>Flavobacteriaceae</taxon>
        <taxon>Capnocytophaga</taxon>
    </lineage>
</organism>
<keyword evidence="2" id="KW-1185">Reference proteome</keyword>
<sequence length="51" mass="5731">MDNLSPTKAFIKVDFPTLGLPIIFTKPDLCIKQEIKYANVLKKINTKNGLP</sequence>